<protein>
    <submittedName>
        <fullName evidence="1">Os08g0272400 protein</fullName>
    </submittedName>
</protein>
<dbReference type="PaxDb" id="39947-A0A0P0XE79"/>
<dbReference type="AlphaFoldDB" id="A0A0P0XE79"/>
<reference evidence="2" key="1">
    <citation type="journal article" date="2005" name="Nature">
        <title>The map-based sequence of the rice genome.</title>
        <authorList>
            <consortium name="International rice genome sequencing project (IRGSP)"/>
            <person name="Matsumoto T."/>
            <person name="Wu J."/>
            <person name="Kanamori H."/>
            <person name="Katayose Y."/>
            <person name="Fujisawa M."/>
            <person name="Namiki N."/>
            <person name="Mizuno H."/>
            <person name="Yamamoto K."/>
            <person name="Antonio B.A."/>
            <person name="Baba T."/>
            <person name="Sakata K."/>
            <person name="Nagamura Y."/>
            <person name="Aoki H."/>
            <person name="Arikawa K."/>
            <person name="Arita K."/>
            <person name="Bito T."/>
            <person name="Chiden Y."/>
            <person name="Fujitsuka N."/>
            <person name="Fukunaka R."/>
            <person name="Hamada M."/>
            <person name="Harada C."/>
            <person name="Hayashi A."/>
            <person name="Hijishita S."/>
            <person name="Honda M."/>
            <person name="Hosokawa S."/>
            <person name="Ichikawa Y."/>
            <person name="Idonuma A."/>
            <person name="Iijima M."/>
            <person name="Ikeda M."/>
            <person name="Ikeno M."/>
            <person name="Ito K."/>
            <person name="Ito S."/>
            <person name="Ito T."/>
            <person name="Ito Y."/>
            <person name="Ito Y."/>
            <person name="Iwabuchi A."/>
            <person name="Kamiya K."/>
            <person name="Karasawa W."/>
            <person name="Kurita K."/>
            <person name="Katagiri S."/>
            <person name="Kikuta A."/>
            <person name="Kobayashi H."/>
            <person name="Kobayashi N."/>
            <person name="Machita K."/>
            <person name="Maehara T."/>
            <person name="Masukawa M."/>
            <person name="Mizubayashi T."/>
            <person name="Mukai Y."/>
            <person name="Nagasaki H."/>
            <person name="Nagata Y."/>
            <person name="Naito S."/>
            <person name="Nakashima M."/>
            <person name="Nakama Y."/>
            <person name="Nakamichi Y."/>
            <person name="Nakamura M."/>
            <person name="Meguro A."/>
            <person name="Negishi M."/>
            <person name="Ohta I."/>
            <person name="Ohta T."/>
            <person name="Okamoto M."/>
            <person name="Ono N."/>
            <person name="Saji S."/>
            <person name="Sakaguchi M."/>
            <person name="Sakai K."/>
            <person name="Shibata M."/>
            <person name="Shimokawa T."/>
            <person name="Song J."/>
            <person name="Takazaki Y."/>
            <person name="Terasawa K."/>
            <person name="Tsugane M."/>
            <person name="Tsuji K."/>
            <person name="Ueda S."/>
            <person name="Waki K."/>
            <person name="Yamagata H."/>
            <person name="Yamamoto M."/>
            <person name="Yamamoto S."/>
            <person name="Yamane H."/>
            <person name="Yoshiki S."/>
            <person name="Yoshihara R."/>
            <person name="Yukawa K."/>
            <person name="Zhong H."/>
            <person name="Yano M."/>
            <person name="Yuan Q."/>
            <person name="Ouyang S."/>
            <person name="Liu J."/>
            <person name="Jones K.M."/>
            <person name="Gansberger K."/>
            <person name="Moffat K."/>
            <person name="Hill J."/>
            <person name="Bera J."/>
            <person name="Fadrosh D."/>
            <person name="Jin S."/>
            <person name="Johri S."/>
            <person name="Kim M."/>
            <person name="Overton L."/>
            <person name="Reardon M."/>
            <person name="Tsitrin T."/>
            <person name="Vuong H."/>
            <person name="Weaver B."/>
            <person name="Ciecko A."/>
            <person name="Tallon L."/>
            <person name="Jackson J."/>
            <person name="Pai G."/>
            <person name="Aken S.V."/>
            <person name="Utterback T."/>
            <person name="Reidmuller S."/>
            <person name="Feldblyum T."/>
            <person name="Hsiao J."/>
            <person name="Zismann V."/>
            <person name="Iobst S."/>
            <person name="de Vazeille A.R."/>
            <person name="Buell C.R."/>
            <person name="Ying K."/>
            <person name="Li Y."/>
            <person name="Lu T."/>
            <person name="Huang Y."/>
            <person name="Zhao Q."/>
            <person name="Feng Q."/>
            <person name="Zhang L."/>
            <person name="Zhu J."/>
            <person name="Weng Q."/>
            <person name="Mu J."/>
            <person name="Lu Y."/>
            <person name="Fan D."/>
            <person name="Liu Y."/>
            <person name="Guan J."/>
            <person name="Zhang Y."/>
            <person name="Yu S."/>
            <person name="Liu X."/>
            <person name="Zhang Y."/>
            <person name="Hong G."/>
            <person name="Han B."/>
            <person name="Choisne N."/>
            <person name="Demange N."/>
            <person name="Orjeda G."/>
            <person name="Samain S."/>
            <person name="Cattolico L."/>
            <person name="Pelletier E."/>
            <person name="Couloux A."/>
            <person name="Segurens B."/>
            <person name="Wincker P."/>
            <person name="D'Hont A."/>
            <person name="Scarpelli C."/>
            <person name="Weissenbach J."/>
            <person name="Salanoubat M."/>
            <person name="Quetier F."/>
            <person name="Yu Y."/>
            <person name="Kim H.R."/>
            <person name="Rambo T."/>
            <person name="Currie J."/>
            <person name="Collura K."/>
            <person name="Luo M."/>
            <person name="Yang T."/>
            <person name="Ammiraju J.S.S."/>
            <person name="Engler F."/>
            <person name="Soderlund C."/>
            <person name="Wing R.A."/>
            <person name="Palmer L.E."/>
            <person name="de la Bastide M."/>
            <person name="Spiegel L."/>
            <person name="Nascimento L."/>
            <person name="Zutavern T."/>
            <person name="O'Shaughnessy A."/>
            <person name="Dike S."/>
            <person name="Dedhia N."/>
            <person name="Preston R."/>
            <person name="Balija V."/>
            <person name="McCombie W.R."/>
            <person name="Chow T."/>
            <person name="Chen H."/>
            <person name="Chung M."/>
            <person name="Chen C."/>
            <person name="Shaw J."/>
            <person name="Wu H."/>
            <person name="Hsiao K."/>
            <person name="Chao Y."/>
            <person name="Chu M."/>
            <person name="Cheng C."/>
            <person name="Hour A."/>
            <person name="Lee P."/>
            <person name="Lin S."/>
            <person name="Lin Y."/>
            <person name="Liou J."/>
            <person name="Liu S."/>
            <person name="Hsing Y."/>
            <person name="Raghuvanshi S."/>
            <person name="Mohanty A."/>
            <person name="Bharti A.K."/>
            <person name="Gaur A."/>
            <person name="Gupta V."/>
            <person name="Kumar D."/>
            <person name="Ravi V."/>
            <person name="Vij S."/>
            <person name="Kapur A."/>
            <person name="Khurana P."/>
            <person name="Khurana P."/>
            <person name="Khurana J.P."/>
            <person name="Tyagi A.K."/>
            <person name="Gaikwad K."/>
            <person name="Singh A."/>
            <person name="Dalal V."/>
            <person name="Srivastava S."/>
            <person name="Dixit A."/>
            <person name="Pal A.K."/>
            <person name="Ghazi I.A."/>
            <person name="Yadav M."/>
            <person name="Pandit A."/>
            <person name="Bhargava A."/>
            <person name="Sureshbabu K."/>
            <person name="Batra K."/>
            <person name="Sharma T.R."/>
            <person name="Mohapatra T."/>
            <person name="Singh N.K."/>
            <person name="Messing J."/>
            <person name="Nelson A.B."/>
            <person name="Fuks G."/>
            <person name="Kavchok S."/>
            <person name="Keizer G."/>
            <person name="Linton E."/>
            <person name="Llaca V."/>
            <person name="Song R."/>
            <person name="Tanyolac B."/>
            <person name="Young S."/>
            <person name="Ho-Il K."/>
            <person name="Hahn J.H."/>
            <person name="Sangsakoo G."/>
            <person name="Vanavichit A."/>
            <person name="de Mattos Luiz.A.T."/>
            <person name="Zimmer P.D."/>
            <person name="Malone G."/>
            <person name="Dellagostin O."/>
            <person name="de Oliveira A.C."/>
            <person name="Bevan M."/>
            <person name="Bancroft I."/>
            <person name="Minx P."/>
            <person name="Cordum H."/>
            <person name="Wilson R."/>
            <person name="Cheng Z."/>
            <person name="Jin W."/>
            <person name="Jiang J."/>
            <person name="Leong S.A."/>
            <person name="Iwama H."/>
            <person name="Gojobori T."/>
            <person name="Itoh T."/>
            <person name="Niimura Y."/>
            <person name="Fujii Y."/>
            <person name="Habara T."/>
            <person name="Sakai H."/>
            <person name="Sato Y."/>
            <person name="Wilson G."/>
            <person name="Kumar K."/>
            <person name="McCouch S."/>
            <person name="Juretic N."/>
            <person name="Hoen D."/>
            <person name="Wright S."/>
            <person name="Bruskiewich R."/>
            <person name="Bureau T."/>
            <person name="Miyao A."/>
            <person name="Hirochika H."/>
            <person name="Nishikawa T."/>
            <person name="Kadowaki K."/>
            <person name="Sugiura M."/>
            <person name="Burr B."/>
            <person name="Sasaki T."/>
        </authorList>
    </citation>
    <scope>NUCLEOTIDE SEQUENCE [LARGE SCALE GENOMIC DNA]</scope>
    <source>
        <strain evidence="2">cv. Nipponbare</strain>
    </source>
</reference>
<keyword evidence="2" id="KW-1185">Reference proteome</keyword>
<name>A0A0P0XE79_ORYSJ</name>
<evidence type="ECO:0000313" key="2">
    <source>
        <dbReference type="Proteomes" id="UP000059680"/>
    </source>
</evidence>
<dbReference type="EMBL" id="AP014964">
    <property type="protein sequence ID" value="BAT04659.1"/>
    <property type="molecule type" value="Genomic_DNA"/>
</dbReference>
<dbReference type="InParanoid" id="A0A0P0XE79"/>
<dbReference type="Proteomes" id="UP000059680">
    <property type="component" value="Chromosome 8"/>
</dbReference>
<gene>
    <name evidence="1" type="ordered locus">Os08g0272400</name>
    <name evidence="1" type="ORF">OSNPB_080272400</name>
</gene>
<reference evidence="1 2" key="2">
    <citation type="journal article" date="2013" name="Plant Cell Physiol.">
        <title>Rice Annotation Project Database (RAP-DB): an integrative and interactive database for rice genomics.</title>
        <authorList>
            <person name="Sakai H."/>
            <person name="Lee S.S."/>
            <person name="Tanaka T."/>
            <person name="Numa H."/>
            <person name="Kim J."/>
            <person name="Kawahara Y."/>
            <person name="Wakimoto H."/>
            <person name="Yang C.C."/>
            <person name="Iwamoto M."/>
            <person name="Abe T."/>
            <person name="Yamada Y."/>
            <person name="Muto A."/>
            <person name="Inokuchi H."/>
            <person name="Ikemura T."/>
            <person name="Matsumoto T."/>
            <person name="Sasaki T."/>
            <person name="Itoh T."/>
        </authorList>
    </citation>
    <scope>NUCLEOTIDE SEQUENCE [LARGE SCALE GENOMIC DNA]</scope>
    <source>
        <strain evidence="2">cv. Nipponbare</strain>
    </source>
</reference>
<evidence type="ECO:0000313" key="1">
    <source>
        <dbReference type="EMBL" id="BAT04659.1"/>
    </source>
</evidence>
<reference evidence="1 2" key="3">
    <citation type="journal article" date="2013" name="Rice">
        <title>Improvement of the Oryza sativa Nipponbare reference genome using next generation sequence and optical map data.</title>
        <authorList>
            <person name="Kawahara Y."/>
            <person name="de la Bastide M."/>
            <person name="Hamilton J.P."/>
            <person name="Kanamori H."/>
            <person name="McCombie W.R."/>
            <person name="Ouyang S."/>
            <person name="Schwartz D.C."/>
            <person name="Tanaka T."/>
            <person name="Wu J."/>
            <person name="Zhou S."/>
            <person name="Childs K.L."/>
            <person name="Davidson R.M."/>
            <person name="Lin H."/>
            <person name="Quesada-Ocampo L."/>
            <person name="Vaillancourt B."/>
            <person name="Sakai H."/>
            <person name="Lee S.S."/>
            <person name="Kim J."/>
            <person name="Numa H."/>
            <person name="Itoh T."/>
            <person name="Buell C.R."/>
            <person name="Matsumoto T."/>
        </authorList>
    </citation>
    <scope>NUCLEOTIDE SEQUENCE [LARGE SCALE GENOMIC DNA]</scope>
    <source>
        <strain evidence="2">cv. Nipponbare</strain>
    </source>
</reference>
<organism evidence="1 2">
    <name type="scientific">Oryza sativa subsp. japonica</name>
    <name type="common">Rice</name>
    <dbReference type="NCBI Taxonomy" id="39947"/>
    <lineage>
        <taxon>Eukaryota</taxon>
        <taxon>Viridiplantae</taxon>
        <taxon>Streptophyta</taxon>
        <taxon>Embryophyta</taxon>
        <taxon>Tracheophyta</taxon>
        <taxon>Spermatophyta</taxon>
        <taxon>Magnoliopsida</taxon>
        <taxon>Liliopsida</taxon>
        <taxon>Poales</taxon>
        <taxon>Poaceae</taxon>
        <taxon>BOP clade</taxon>
        <taxon>Oryzoideae</taxon>
        <taxon>Oryzeae</taxon>
        <taxon>Oryzinae</taxon>
        <taxon>Oryza</taxon>
        <taxon>Oryza sativa</taxon>
    </lineage>
</organism>
<sequence>MCCYAPGTLRISAPRLEELRSSNNVIDMRWQCVEQLDVGDLSCVRGLREIDLSSRGHPVRDAGINDGPIHLLRRCTAIESLGVRLVSPDKDGVVVPQKIDSYPENETHLISCVVMGGPEGARPSQLFLSLCSDGTAAKAAATDAAATTRGDGCGSDGVRRHMDAAATTAVMDGCGGDGGGGGDGWMRDGWMRRRRRM</sequence>
<proteinExistence type="predicted"/>
<accession>A0A0P0XE79</accession>